<evidence type="ECO:0000313" key="7">
    <source>
        <dbReference type="Proteomes" id="UP000824150"/>
    </source>
</evidence>
<dbReference type="Pfam" id="PF00356">
    <property type="entry name" value="LacI"/>
    <property type="match status" value="1"/>
</dbReference>
<organism evidence="6 7">
    <name type="scientific">Candidatus Anaerobiospirillum merdipullorum</name>
    <dbReference type="NCBI Taxonomy" id="2838450"/>
    <lineage>
        <taxon>Bacteria</taxon>
        <taxon>Pseudomonadati</taxon>
        <taxon>Pseudomonadota</taxon>
        <taxon>Gammaproteobacteria</taxon>
        <taxon>Aeromonadales</taxon>
        <taxon>Succinivibrionaceae</taxon>
        <taxon>Anaerobiospirillum</taxon>
    </lineage>
</organism>
<dbReference type="PROSITE" id="PS50932">
    <property type="entry name" value="HTH_LACI_2"/>
    <property type="match status" value="1"/>
</dbReference>
<dbReference type="EMBL" id="JAHLFG010000059">
    <property type="protein sequence ID" value="MBU3826898.1"/>
    <property type="molecule type" value="Genomic_DNA"/>
</dbReference>
<dbReference type="Gene3D" id="3.40.50.2300">
    <property type="match status" value="2"/>
</dbReference>
<dbReference type="AlphaFoldDB" id="A0A9E2KNR5"/>
<dbReference type="InterPro" id="IPR010982">
    <property type="entry name" value="Lambda_DNA-bd_dom_sf"/>
</dbReference>
<evidence type="ECO:0000256" key="2">
    <source>
        <dbReference type="ARBA" id="ARBA00023125"/>
    </source>
</evidence>
<evidence type="ECO:0000256" key="4">
    <source>
        <dbReference type="SAM" id="MobiDB-lite"/>
    </source>
</evidence>
<dbReference type="CDD" id="cd06270">
    <property type="entry name" value="PBP1_GalS-like"/>
    <property type="match status" value="1"/>
</dbReference>
<dbReference type="InterPro" id="IPR046335">
    <property type="entry name" value="LacI/GalR-like_sensor"/>
</dbReference>
<dbReference type="InterPro" id="IPR028082">
    <property type="entry name" value="Peripla_BP_I"/>
</dbReference>
<feature type="domain" description="HTH lacI-type" evidence="5">
    <location>
        <begin position="2"/>
        <end position="56"/>
    </location>
</feature>
<accession>A0A9E2KNR5</accession>
<reference evidence="6" key="1">
    <citation type="journal article" date="2021" name="PeerJ">
        <title>Extensive microbial diversity within the chicken gut microbiome revealed by metagenomics and culture.</title>
        <authorList>
            <person name="Gilroy R."/>
            <person name="Ravi A."/>
            <person name="Getino M."/>
            <person name="Pursley I."/>
            <person name="Horton D.L."/>
            <person name="Alikhan N.F."/>
            <person name="Baker D."/>
            <person name="Gharbi K."/>
            <person name="Hall N."/>
            <person name="Watson M."/>
            <person name="Adriaenssens E.M."/>
            <person name="Foster-Nyarko E."/>
            <person name="Jarju S."/>
            <person name="Secka A."/>
            <person name="Antonio M."/>
            <person name="Oren A."/>
            <person name="Chaudhuri R.R."/>
            <person name="La Ragione R."/>
            <person name="Hildebrand F."/>
            <person name="Pallen M.J."/>
        </authorList>
    </citation>
    <scope>NUCLEOTIDE SEQUENCE</scope>
    <source>
        <strain evidence="6">687</strain>
    </source>
</reference>
<evidence type="ECO:0000313" key="6">
    <source>
        <dbReference type="EMBL" id="MBU3826898.1"/>
    </source>
</evidence>
<dbReference type="PRINTS" id="PR00036">
    <property type="entry name" value="HTHLACI"/>
</dbReference>
<keyword evidence="2" id="KW-0238">DNA-binding</keyword>
<evidence type="ECO:0000256" key="1">
    <source>
        <dbReference type="ARBA" id="ARBA00023015"/>
    </source>
</evidence>
<dbReference type="Pfam" id="PF13377">
    <property type="entry name" value="Peripla_BP_3"/>
    <property type="match status" value="1"/>
</dbReference>
<dbReference type="InterPro" id="IPR000843">
    <property type="entry name" value="HTH_LacI"/>
</dbReference>
<comment type="caution">
    <text evidence="6">The sequence shown here is derived from an EMBL/GenBank/DDBJ whole genome shotgun (WGS) entry which is preliminary data.</text>
</comment>
<dbReference type="Gene3D" id="1.10.260.40">
    <property type="entry name" value="lambda repressor-like DNA-binding domains"/>
    <property type="match status" value="1"/>
</dbReference>
<dbReference type="PANTHER" id="PTHR30146:SF109">
    <property type="entry name" value="HTH-TYPE TRANSCRIPTIONAL REGULATOR GALS"/>
    <property type="match status" value="1"/>
</dbReference>
<keyword evidence="3" id="KW-0804">Transcription</keyword>
<gene>
    <name evidence="6" type="ORF">IAA31_05355</name>
</gene>
<dbReference type="SUPFAM" id="SSF47413">
    <property type="entry name" value="lambda repressor-like DNA-binding domains"/>
    <property type="match status" value="1"/>
</dbReference>
<sequence length="372" mass="40987">MPTIRDVAKLAGVSVATVSRVLNNSSKVSEQARAAVLKAQRELDFHLNANARTLARKDSEIIGVTVSDMSDPYFGCMVRACENAAHKIGCSLLVCQGFHEAEREIVAIENLLSHHCRGMIVHALTISDEKLSAYMRRVPSMVLINRAIKGFADRCVNIDNEKGEYLAVSQLIAAGHRAIAYVGSRHNIDDAKQRLSGFRKAMVEHNLPIHQRLMVADEPSLEGGIRAARELFSRQVPFTAVAVYNDTMAAGLMSVFQEKGIAIPQDVSVVGFDDIMLARCLNPPLSTITNPVDEMGEAAVRLSSSLYHKDHQAAAIPDFEVRFVQRRSISQPNPIPWTERFKSKSSHKGAQDKESKVLAAFRRAKEEAAHGH</sequence>
<dbReference type="GO" id="GO:0000976">
    <property type="term" value="F:transcription cis-regulatory region binding"/>
    <property type="evidence" value="ECO:0007669"/>
    <property type="project" value="TreeGrafter"/>
</dbReference>
<protein>
    <submittedName>
        <fullName evidence="6">Substrate-binding domain-containing protein</fullName>
    </submittedName>
</protein>
<name>A0A9E2KNR5_9GAMM</name>
<evidence type="ECO:0000259" key="5">
    <source>
        <dbReference type="PROSITE" id="PS50932"/>
    </source>
</evidence>
<dbReference type="CDD" id="cd01392">
    <property type="entry name" value="HTH_LacI"/>
    <property type="match status" value="1"/>
</dbReference>
<dbReference type="PROSITE" id="PS00356">
    <property type="entry name" value="HTH_LACI_1"/>
    <property type="match status" value="1"/>
</dbReference>
<dbReference type="SUPFAM" id="SSF53822">
    <property type="entry name" value="Periplasmic binding protein-like I"/>
    <property type="match status" value="1"/>
</dbReference>
<feature type="region of interest" description="Disordered" evidence="4">
    <location>
        <begin position="334"/>
        <end position="355"/>
    </location>
</feature>
<keyword evidence="1" id="KW-0805">Transcription regulation</keyword>
<proteinExistence type="predicted"/>
<evidence type="ECO:0000256" key="3">
    <source>
        <dbReference type="ARBA" id="ARBA00023163"/>
    </source>
</evidence>
<dbReference type="PANTHER" id="PTHR30146">
    <property type="entry name" value="LACI-RELATED TRANSCRIPTIONAL REPRESSOR"/>
    <property type="match status" value="1"/>
</dbReference>
<dbReference type="Proteomes" id="UP000824150">
    <property type="component" value="Unassembled WGS sequence"/>
</dbReference>
<dbReference type="SMART" id="SM00354">
    <property type="entry name" value="HTH_LACI"/>
    <property type="match status" value="1"/>
</dbReference>
<dbReference type="GO" id="GO:0003700">
    <property type="term" value="F:DNA-binding transcription factor activity"/>
    <property type="evidence" value="ECO:0007669"/>
    <property type="project" value="TreeGrafter"/>
</dbReference>
<reference evidence="6" key="2">
    <citation type="submission" date="2021-04" db="EMBL/GenBank/DDBJ databases">
        <authorList>
            <person name="Gilroy R."/>
        </authorList>
    </citation>
    <scope>NUCLEOTIDE SEQUENCE</scope>
    <source>
        <strain evidence="6">687</strain>
    </source>
</reference>